<evidence type="ECO:0000256" key="3">
    <source>
        <dbReference type="SAM" id="MobiDB-lite"/>
    </source>
</evidence>
<keyword evidence="2" id="KW-0175">Coiled coil</keyword>
<evidence type="ECO:0000256" key="2">
    <source>
        <dbReference type="ARBA" id="ARBA00023054"/>
    </source>
</evidence>
<dbReference type="AlphaFoldDB" id="A0A1V6PAH0"/>
<proteinExistence type="inferred from homology"/>
<comment type="caution">
    <text evidence="4">The sequence shown here is derived from an EMBL/GenBank/DDBJ whole genome shotgun (WGS) entry which is preliminary data.</text>
</comment>
<dbReference type="GO" id="GO:0003677">
    <property type="term" value="F:DNA binding"/>
    <property type="evidence" value="ECO:0007669"/>
    <property type="project" value="TreeGrafter"/>
</dbReference>
<dbReference type="OrthoDB" id="5430658at2759"/>
<sequence>MSFLDSVLTSLQTGNPSQAPLSQRPAPPATSSTVKKVDRKPATPISRPEANGNDSGGIKRKAEDQLPRPSRPDGPKTSTLPSNRASAPSGMPRNVPKPASTTNPKPASAGPALSNGPGTTTHGASAKSTPTKAGPSRPAAAPSKPPLKGSFADIMAKAKAVQEQAPKRVGIIGHQIVPPKERISKVERKRRLMEAKAKEKAARRFGPKSASGAWSKGKTAVKNPEPELPAYKGTAKSPGPRMVPEAPAYRGTAGLPARSGNDRRAHGKRRTDEYLGTDEEDEGGYGGYDDYYSDASSDMEVGFDDVEGEEDAALKFARKEDEKEMAMEMAAKQEKLQRQKRLAALASRAKR</sequence>
<comment type="similarity">
    <text evidence="1">Belongs to the SPT2 family.</text>
</comment>
<feature type="compositionally biased region" description="Polar residues" evidence="3">
    <location>
        <begin position="76"/>
        <end position="86"/>
    </location>
</feature>
<feature type="compositionally biased region" description="Polar residues" evidence="3">
    <location>
        <begin position="116"/>
        <end position="131"/>
    </location>
</feature>
<feature type="region of interest" description="Disordered" evidence="3">
    <location>
        <begin position="1"/>
        <end position="151"/>
    </location>
</feature>
<name>A0A1V6PAH0_PENDC</name>
<evidence type="ECO:0008006" key="6">
    <source>
        <dbReference type="Google" id="ProtNLM"/>
    </source>
</evidence>
<dbReference type="SMART" id="SM00784">
    <property type="entry name" value="SPT2"/>
    <property type="match status" value="1"/>
</dbReference>
<protein>
    <recommendedName>
        <fullName evidence="6">SPT2 chromatin protein</fullName>
    </recommendedName>
</protein>
<dbReference type="GO" id="GO:0006334">
    <property type="term" value="P:nucleosome assembly"/>
    <property type="evidence" value="ECO:0007669"/>
    <property type="project" value="TreeGrafter"/>
</dbReference>
<dbReference type="EMBL" id="MDYL01000012">
    <property type="protein sequence ID" value="OQD74024.1"/>
    <property type="molecule type" value="Genomic_DNA"/>
</dbReference>
<dbReference type="STRING" id="69771.A0A1V6PAH0"/>
<evidence type="ECO:0000256" key="1">
    <source>
        <dbReference type="ARBA" id="ARBA00006461"/>
    </source>
</evidence>
<dbReference type="Pfam" id="PF08243">
    <property type="entry name" value="SPT2"/>
    <property type="match status" value="1"/>
</dbReference>
<reference evidence="5" key="1">
    <citation type="journal article" date="2017" name="Nat. Microbiol.">
        <title>Global analysis of biosynthetic gene clusters reveals vast potential of secondary metabolite production in Penicillium species.</title>
        <authorList>
            <person name="Nielsen J.C."/>
            <person name="Grijseels S."/>
            <person name="Prigent S."/>
            <person name="Ji B."/>
            <person name="Dainat J."/>
            <person name="Nielsen K.F."/>
            <person name="Frisvad J.C."/>
            <person name="Workman M."/>
            <person name="Nielsen J."/>
        </authorList>
    </citation>
    <scope>NUCLEOTIDE SEQUENCE [LARGE SCALE GENOMIC DNA]</scope>
    <source>
        <strain evidence="5">IBT 11843</strain>
    </source>
</reference>
<accession>A0A1V6PAH0</accession>
<feature type="region of interest" description="Disordered" evidence="3">
    <location>
        <begin position="193"/>
        <end position="291"/>
    </location>
</feature>
<organism evidence="4 5">
    <name type="scientific">Penicillium decumbens</name>
    <dbReference type="NCBI Taxonomy" id="69771"/>
    <lineage>
        <taxon>Eukaryota</taxon>
        <taxon>Fungi</taxon>
        <taxon>Dikarya</taxon>
        <taxon>Ascomycota</taxon>
        <taxon>Pezizomycotina</taxon>
        <taxon>Eurotiomycetes</taxon>
        <taxon>Eurotiomycetidae</taxon>
        <taxon>Eurotiales</taxon>
        <taxon>Aspergillaceae</taxon>
        <taxon>Penicillium</taxon>
    </lineage>
</organism>
<dbReference type="Proteomes" id="UP000191522">
    <property type="component" value="Unassembled WGS sequence"/>
</dbReference>
<dbReference type="GO" id="GO:0005730">
    <property type="term" value="C:nucleolus"/>
    <property type="evidence" value="ECO:0007669"/>
    <property type="project" value="TreeGrafter"/>
</dbReference>
<dbReference type="PANTHER" id="PTHR22691:SF8">
    <property type="entry name" value="PROTEIN SPT2 HOMOLOG"/>
    <property type="match status" value="1"/>
</dbReference>
<dbReference type="InterPro" id="IPR013256">
    <property type="entry name" value="Chromatin_SPT2"/>
</dbReference>
<gene>
    <name evidence="4" type="ORF">PENDEC_c012G06347</name>
</gene>
<dbReference type="GO" id="GO:0042393">
    <property type="term" value="F:histone binding"/>
    <property type="evidence" value="ECO:0007669"/>
    <property type="project" value="TreeGrafter"/>
</dbReference>
<dbReference type="GO" id="GO:0006360">
    <property type="term" value="P:transcription by RNA polymerase I"/>
    <property type="evidence" value="ECO:0007669"/>
    <property type="project" value="TreeGrafter"/>
</dbReference>
<feature type="compositionally biased region" description="Basic and acidic residues" evidence="3">
    <location>
        <begin position="60"/>
        <end position="74"/>
    </location>
</feature>
<feature type="compositionally biased region" description="Polar residues" evidence="3">
    <location>
        <begin position="7"/>
        <end position="21"/>
    </location>
</feature>
<keyword evidence="5" id="KW-1185">Reference proteome</keyword>
<feature type="compositionally biased region" description="Low complexity" evidence="3">
    <location>
        <begin position="132"/>
        <end position="150"/>
    </location>
</feature>
<dbReference type="OMA" id="QHKKVEK"/>
<evidence type="ECO:0000313" key="4">
    <source>
        <dbReference type="EMBL" id="OQD74024.1"/>
    </source>
</evidence>
<evidence type="ECO:0000313" key="5">
    <source>
        <dbReference type="Proteomes" id="UP000191522"/>
    </source>
</evidence>
<dbReference type="PANTHER" id="PTHR22691">
    <property type="entry name" value="YEAST SPT2-RELATED"/>
    <property type="match status" value="1"/>
</dbReference>
<feature type="compositionally biased region" description="Basic and acidic residues" evidence="3">
    <location>
        <begin position="193"/>
        <end position="202"/>
    </location>
</feature>